<dbReference type="Gene3D" id="3.90.1410.10">
    <property type="entry name" value="set domain protein methyltransferase, domain 1"/>
    <property type="match status" value="1"/>
</dbReference>
<dbReference type="FunCoup" id="A0A1J7IN99">
    <property type="interactions" value="65"/>
</dbReference>
<evidence type="ECO:0000313" key="1">
    <source>
        <dbReference type="EMBL" id="OIW22593.1"/>
    </source>
</evidence>
<sequence length="348" mass="39162">MAGKEADFLTWAESKGVRVNGIELARRPGRGCVVLARRRLKKGQTILSVPIETIRSLHTVSDHVARRLPPHTSIHCLLALDIALDRSAEFATWKETMPKLLDFEVAQPFFWHENLQNLLPKPAKELLNKQQATFREHWCLVSAAFPQLRQEEYLHSWFLAGTRSFYYVTSEMEKYPIDDRLALMPVADLFNHAETGCDVSFTPDGYHVLADRVYRAGEEALKPSQAAELKDRGLLGPFLLDSGGVACRKTRSALEILCSKSERRQNTPVAQDEGGAHSAECDVLLDQLVRDFHGMAMKTLDDVHGLRVGQVRQREVLEQRWNQIVAMVAHPLDRPRNPPCGSVSPPAS</sequence>
<organism evidence="1 2">
    <name type="scientific">Coniochaeta ligniaria NRRL 30616</name>
    <dbReference type="NCBI Taxonomy" id="1408157"/>
    <lineage>
        <taxon>Eukaryota</taxon>
        <taxon>Fungi</taxon>
        <taxon>Dikarya</taxon>
        <taxon>Ascomycota</taxon>
        <taxon>Pezizomycotina</taxon>
        <taxon>Sordariomycetes</taxon>
        <taxon>Sordariomycetidae</taxon>
        <taxon>Coniochaetales</taxon>
        <taxon>Coniochaetaceae</taxon>
        <taxon>Coniochaeta</taxon>
    </lineage>
</organism>
<dbReference type="PANTHER" id="PTHR13271:SF137">
    <property type="entry name" value="SET DOMAIN-CONTAINING PROTEIN"/>
    <property type="match status" value="1"/>
</dbReference>
<protein>
    <submittedName>
        <fullName evidence="1">SET domain-containing protein</fullName>
    </submittedName>
</protein>
<accession>A0A1J7IN99</accession>
<dbReference type="Proteomes" id="UP000182658">
    <property type="component" value="Unassembled WGS sequence"/>
</dbReference>
<dbReference type="PANTHER" id="PTHR13271">
    <property type="entry name" value="UNCHARACTERIZED PUTATIVE METHYLTRANSFERASE"/>
    <property type="match status" value="1"/>
</dbReference>
<dbReference type="InterPro" id="IPR050600">
    <property type="entry name" value="SETD3_SETD6_MTase"/>
</dbReference>
<dbReference type="InterPro" id="IPR046341">
    <property type="entry name" value="SET_dom_sf"/>
</dbReference>
<keyword evidence="2" id="KW-1185">Reference proteome</keyword>
<evidence type="ECO:0000313" key="2">
    <source>
        <dbReference type="Proteomes" id="UP000182658"/>
    </source>
</evidence>
<dbReference type="STRING" id="1408157.A0A1J7IN99"/>
<name>A0A1J7IN99_9PEZI</name>
<gene>
    <name evidence="1" type="ORF">CONLIGDRAFT_638205</name>
</gene>
<dbReference type="SUPFAM" id="SSF82199">
    <property type="entry name" value="SET domain"/>
    <property type="match status" value="1"/>
</dbReference>
<dbReference type="GO" id="GO:0016279">
    <property type="term" value="F:protein-lysine N-methyltransferase activity"/>
    <property type="evidence" value="ECO:0007669"/>
    <property type="project" value="UniProtKB-ARBA"/>
</dbReference>
<dbReference type="EMBL" id="KV875112">
    <property type="protein sequence ID" value="OIW22593.1"/>
    <property type="molecule type" value="Genomic_DNA"/>
</dbReference>
<proteinExistence type="predicted"/>
<dbReference type="InParanoid" id="A0A1J7IN99"/>
<dbReference type="AlphaFoldDB" id="A0A1J7IN99"/>
<dbReference type="OrthoDB" id="441812at2759"/>
<reference evidence="1 2" key="1">
    <citation type="submission" date="2016-10" db="EMBL/GenBank/DDBJ databases">
        <title>Draft genome sequence of Coniochaeta ligniaria NRRL30616, a lignocellulolytic fungus for bioabatement of inhibitors in plant biomass hydrolysates.</title>
        <authorList>
            <consortium name="DOE Joint Genome Institute"/>
            <person name="Jimenez D.J."/>
            <person name="Hector R.E."/>
            <person name="Riley R."/>
            <person name="Sun H."/>
            <person name="Grigoriev I.V."/>
            <person name="Van Elsas J.D."/>
            <person name="Nichols N.N."/>
        </authorList>
    </citation>
    <scope>NUCLEOTIDE SEQUENCE [LARGE SCALE GENOMIC DNA]</scope>
    <source>
        <strain evidence="1 2">NRRL 30616</strain>
    </source>
</reference>